<reference evidence="1" key="1">
    <citation type="submission" date="2018-06" db="EMBL/GenBank/DDBJ databases">
        <authorList>
            <consortium name="Pathogen Informatics"/>
            <person name="Doyle S."/>
        </authorList>
    </citation>
    <scope>NUCLEOTIDE SEQUENCE</scope>
    <source>
        <strain evidence="1">NCTC13307</strain>
    </source>
</reference>
<evidence type="ECO:0000313" key="1">
    <source>
        <dbReference type="EMBL" id="SUY24726.1"/>
    </source>
</evidence>
<organism evidence="1">
    <name type="scientific">Clostridioides difficile</name>
    <name type="common">Peptoclostridium difficile</name>
    <dbReference type="NCBI Taxonomy" id="1496"/>
    <lineage>
        <taxon>Bacteria</taxon>
        <taxon>Bacillati</taxon>
        <taxon>Bacillota</taxon>
        <taxon>Clostridia</taxon>
        <taxon>Peptostreptococcales</taxon>
        <taxon>Peptostreptococcaceae</taxon>
        <taxon>Clostridioides</taxon>
    </lineage>
</organism>
<sequence length="153" mass="17475">MANDIKFEISVPADEEGYVQLKCPSCSEKFMLTVEDIEAESTIDIWCPNCGLTHENYLDDDIYELAERIVENQVAEMLNDFSKNLEKSFRNSKSIKFKRGKEIKKEAELPIGRKTGDYEEKKYLCCGKTARISSIKKLEGSYCPFCGEMIDGD</sequence>
<dbReference type="KEGG" id="pdf:CD630DERM_18670"/>
<dbReference type="AlphaFoldDB" id="A0A346UW81"/>
<name>A0A346UW81_CLODI</name>
<dbReference type="EMBL" id="UFWD01000001">
    <property type="protein sequence ID" value="SUY24726.1"/>
    <property type="molecule type" value="Genomic_DNA"/>
</dbReference>
<dbReference type="EMBL" id="CAAJVP010000004">
    <property type="protein sequence ID" value="VHY00698.1"/>
    <property type="molecule type" value="Genomic_DNA"/>
</dbReference>
<protein>
    <submittedName>
        <fullName evidence="2">Conjugative transposon protein</fullName>
    </submittedName>
</protein>
<dbReference type="RefSeq" id="WP_009889823.1">
    <property type="nucleotide sequence ID" value="NZ_BIMZ01000005.1"/>
</dbReference>
<evidence type="ECO:0000313" key="2">
    <source>
        <dbReference type="EMBL" id="VHY00698.1"/>
    </source>
</evidence>
<gene>
    <name evidence="1" type="ORF">NCTC13307_02430</name>
    <name evidence="2" type="ORF">SAMEA1402366_01163</name>
</gene>
<evidence type="ECO:0000313" key="3">
    <source>
        <dbReference type="Proteomes" id="UP000372533"/>
    </source>
</evidence>
<accession>A0A346UW81</accession>
<proteinExistence type="predicted"/>
<reference evidence="2 3" key="2">
    <citation type="submission" date="2019-04" db="EMBL/GenBank/DDBJ databases">
        <authorList>
            <consortium name="Pathogen Informatics"/>
        </authorList>
    </citation>
    <scope>NUCLEOTIDE SEQUENCE [LARGE SCALE GENOMIC DNA]</scope>
    <source>
        <strain evidence="3">tl291</strain>
        <strain evidence="2">Tl291</strain>
    </source>
</reference>
<dbReference type="Proteomes" id="UP000372533">
    <property type="component" value="Unassembled WGS sequence"/>
</dbReference>